<dbReference type="PANTHER" id="PTHR45527:SF1">
    <property type="entry name" value="FATTY ACID SYNTHASE"/>
    <property type="match status" value="1"/>
</dbReference>
<dbReference type="InterPro" id="IPR000873">
    <property type="entry name" value="AMP-dep_synth/lig_dom"/>
</dbReference>
<organism evidence="1 2">
    <name type="scientific">Croceibacterium atlanticum</name>
    <dbReference type="NCBI Taxonomy" id="1267766"/>
    <lineage>
        <taxon>Bacteria</taxon>
        <taxon>Pseudomonadati</taxon>
        <taxon>Pseudomonadota</taxon>
        <taxon>Alphaproteobacteria</taxon>
        <taxon>Sphingomonadales</taxon>
        <taxon>Erythrobacteraceae</taxon>
        <taxon>Croceibacterium</taxon>
    </lineage>
</organism>
<dbReference type="SUPFAM" id="SSF56801">
    <property type="entry name" value="Acetyl-CoA synthetase-like"/>
    <property type="match status" value="1"/>
</dbReference>
<name>A0A0F7KQ28_9SPHN</name>
<gene>
    <name evidence="1" type="primary">tycC</name>
    <name evidence="1" type="ORF">WYH_00170</name>
</gene>
<sequence length="536" mass="57990">MAVAIEEPSGLAVDWIAQRPVLMDFGGPEDIGYVPLSEAAENFHGIEPFERAVERYADKVAIYDGTTSLSYAEVLDRVYGLARQIDEMLPKGAVVTSLVGSTAAAPIIVLACFAVGRTLVPLDAGHPLERKRALFEESGAQLLLLDANAKVDDSFIPADLPRIKVDATMETGAERINCPADPADPMFVIFTSGSTGRPKGLAFANRHASTMSQTIDTFHLNENDIVLGLGSLTSGGSRDTFMALISGATIRLIDVKRAGLMEALRVIEQEQITFMSFVPSYIRMLFGLPGIEKSLRSLRILDLHGEATLPEDMALMRSSLPEHCHISITLGATETGLVFTWYAKEDKIEDGRVPVGYLIPGKQVAIIGEDGNSVRPGEIGELVVRGMLARGGWQKGELTQGRFLPDPDRPDWFVYPMGDLVRLRPDGLFEHHGRKDRQLKIRGQWADLGAVEAALRSCGGVADAVVDAIGAGGSEQIVAYVVPEKSVDAPTAAELRRAVATATAEHMVPGRIEMLDAIPRLANFKPDLKRLEAMLA</sequence>
<dbReference type="InterPro" id="IPR020845">
    <property type="entry name" value="AMP-binding_CS"/>
</dbReference>
<dbReference type="InterPro" id="IPR045851">
    <property type="entry name" value="AMP-bd_C_sf"/>
</dbReference>
<dbReference type="Pfam" id="PF00501">
    <property type="entry name" value="AMP-binding"/>
    <property type="match status" value="1"/>
</dbReference>
<accession>A0A0F7KQ28</accession>
<evidence type="ECO:0000313" key="1">
    <source>
        <dbReference type="EMBL" id="AKH41236.1"/>
    </source>
</evidence>
<dbReference type="PATRIC" id="fig|1267766.3.peg.174"/>
<dbReference type="Gene3D" id="3.30.300.30">
    <property type="match status" value="1"/>
</dbReference>
<dbReference type="STRING" id="1267766.WYH_00170"/>
<protein>
    <submittedName>
        <fullName evidence="1">Tyrocidine synthase 3</fullName>
    </submittedName>
</protein>
<dbReference type="OrthoDB" id="9803968at2"/>
<dbReference type="PROSITE" id="PS00455">
    <property type="entry name" value="AMP_BINDING"/>
    <property type="match status" value="1"/>
</dbReference>
<dbReference type="InterPro" id="IPR025110">
    <property type="entry name" value="AMP-bd_C"/>
</dbReference>
<dbReference type="GO" id="GO:0044550">
    <property type="term" value="P:secondary metabolite biosynthetic process"/>
    <property type="evidence" value="ECO:0007669"/>
    <property type="project" value="TreeGrafter"/>
</dbReference>
<proteinExistence type="predicted"/>
<dbReference type="AlphaFoldDB" id="A0A0F7KQ28"/>
<dbReference type="GO" id="GO:0005737">
    <property type="term" value="C:cytoplasm"/>
    <property type="evidence" value="ECO:0007669"/>
    <property type="project" value="TreeGrafter"/>
</dbReference>
<dbReference type="Proteomes" id="UP000034392">
    <property type="component" value="Chromosome"/>
</dbReference>
<dbReference type="Gene3D" id="3.40.50.12780">
    <property type="entry name" value="N-terminal domain of ligase-like"/>
    <property type="match status" value="1"/>
</dbReference>
<keyword evidence="2" id="KW-1185">Reference proteome</keyword>
<dbReference type="PANTHER" id="PTHR45527">
    <property type="entry name" value="NONRIBOSOMAL PEPTIDE SYNTHETASE"/>
    <property type="match status" value="1"/>
</dbReference>
<dbReference type="Pfam" id="PF13193">
    <property type="entry name" value="AMP-binding_C"/>
    <property type="match status" value="1"/>
</dbReference>
<evidence type="ECO:0000313" key="2">
    <source>
        <dbReference type="Proteomes" id="UP000034392"/>
    </source>
</evidence>
<dbReference type="KEGG" id="aay:WYH_00170"/>
<dbReference type="RefSeq" id="WP_046902316.1">
    <property type="nucleotide sequence ID" value="NZ_CP011452.2"/>
</dbReference>
<dbReference type="InterPro" id="IPR042099">
    <property type="entry name" value="ANL_N_sf"/>
</dbReference>
<dbReference type="EMBL" id="CP011452">
    <property type="protein sequence ID" value="AKH41236.1"/>
    <property type="molecule type" value="Genomic_DNA"/>
</dbReference>
<dbReference type="GO" id="GO:0043041">
    <property type="term" value="P:amino acid activation for nonribosomal peptide biosynthetic process"/>
    <property type="evidence" value="ECO:0007669"/>
    <property type="project" value="TreeGrafter"/>
</dbReference>
<reference evidence="1" key="1">
    <citation type="submission" date="2015-05" db="EMBL/GenBank/DDBJ databases">
        <title>The complete genome of Altererythrobacter atlanticus strain 26DY36.</title>
        <authorList>
            <person name="Wu Y.-H."/>
            <person name="Cheng H."/>
            <person name="Wu X.-W."/>
        </authorList>
    </citation>
    <scope>NUCLEOTIDE SEQUENCE [LARGE SCALE GENOMIC DNA]</scope>
    <source>
        <strain evidence="1">26DY36</strain>
    </source>
</reference>
<dbReference type="GO" id="GO:0031177">
    <property type="term" value="F:phosphopantetheine binding"/>
    <property type="evidence" value="ECO:0007669"/>
    <property type="project" value="TreeGrafter"/>
</dbReference>